<dbReference type="PANTHER" id="PTHR33064:SF37">
    <property type="entry name" value="RIBONUCLEASE H"/>
    <property type="match status" value="1"/>
</dbReference>
<dbReference type="InterPro" id="IPR000477">
    <property type="entry name" value="RT_dom"/>
</dbReference>
<proteinExistence type="predicted"/>
<dbReference type="Gene3D" id="3.30.70.270">
    <property type="match status" value="2"/>
</dbReference>
<gene>
    <name evidence="2" type="ORF">Pfra01_001962000</name>
</gene>
<dbReference type="PROSITE" id="PS50878">
    <property type="entry name" value="RT_POL"/>
    <property type="match status" value="1"/>
</dbReference>
<organism evidence="2 3">
    <name type="scientific">Phytophthora fragariaefolia</name>
    <dbReference type="NCBI Taxonomy" id="1490495"/>
    <lineage>
        <taxon>Eukaryota</taxon>
        <taxon>Sar</taxon>
        <taxon>Stramenopiles</taxon>
        <taxon>Oomycota</taxon>
        <taxon>Peronosporomycetes</taxon>
        <taxon>Peronosporales</taxon>
        <taxon>Peronosporaceae</taxon>
        <taxon>Phytophthora</taxon>
    </lineage>
</organism>
<dbReference type="InterPro" id="IPR043502">
    <property type="entry name" value="DNA/RNA_pol_sf"/>
</dbReference>
<dbReference type="AlphaFoldDB" id="A0A9W6Y170"/>
<dbReference type="OrthoDB" id="121795at2759"/>
<reference evidence="2" key="1">
    <citation type="submission" date="2023-04" db="EMBL/GenBank/DDBJ databases">
        <title>Phytophthora fragariaefolia NBRC 109709.</title>
        <authorList>
            <person name="Ichikawa N."/>
            <person name="Sato H."/>
            <person name="Tonouchi N."/>
        </authorList>
    </citation>
    <scope>NUCLEOTIDE SEQUENCE</scope>
    <source>
        <strain evidence="2">NBRC 109709</strain>
    </source>
</reference>
<evidence type="ECO:0000259" key="1">
    <source>
        <dbReference type="PROSITE" id="PS50878"/>
    </source>
</evidence>
<dbReference type="Proteomes" id="UP001165121">
    <property type="component" value="Unassembled WGS sequence"/>
</dbReference>
<dbReference type="Pfam" id="PF17919">
    <property type="entry name" value="RT_RNaseH_2"/>
    <property type="match status" value="1"/>
</dbReference>
<name>A0A9W6Y170_9STRA</name>
<dbReference type="InterPro" id="IPR051320">
    <property type="entry name" value="Viral_Replic_Matur_Polypro"/>
</dbReference>
<sequence>METWFATLLYKHLLVWIDDLLLYAKDIDIYLVKLGEFFSTLNQFGLKLSAKKSSLYETEVRCCERLIDGDGVRHDPSRINSLRLMPYPTIAGELLPLQRFLCAINWMRESIVDYARHVAPLQRKLDTALVSTRRTRRAAAEIDITLDEEKRVVFDHVKEMLASSATLDFPDDQATTCLFTDASNVGWALIVTQVDNFDPKNPAT</sequence>
<feature type="domain" description="Reverse transcriptase" evidence="1">
    <location>
        <begin position="1"/>
        <end position="74"/>
    </location>
</feature>
<evidence type="ECO:0000313" key="2">
    <source>
        <dbReference type="EMBL" id="GMF49575.1"/>
    </source>
</evidence>
<keyword evidence="3" id="KW-1185">Reference proteome</keyword>
<dbReference type="SUPFAM" id="SSF56672">
    <property type="entry name" value="DNA/RNA polymerases"/>
    <property type="match status" value="1"/>
</dbReference>
<dbReference type="InterPro" id="IPR043128">
    <property type="entry name" value="Rev_trsase/Diguanyl_cyclase"/>
</dbReference>
<evidence type="ECO:0000313" key="3">
    <source>
        <dbReference type="Proteomes" id="UP001165121"/>
    </source>
</evidence>
<dbReference type="PANTHER" id="PTHR33064">
    <property type="entry name" value="POL PROTEIN"/>
    <property type="match status" value="1"/>
</dbReference>
<dbReference type="InterPro" id="IPR041577">
    <property type="entry name" value="RT_RNaseH_2"/>
</dbReference>
<accession>A0A9W6Y170</accession>
<dbReference type="EMBL" id="BSXT01002547">
    <property type="protein sequence ID" value="GMF49575.1"/>
    <property type="molecule type" value="Genomic_DNA"/>
</dbReference>
<comment type="caution">
    <text evidence="2">The sequence shown here is derived from an EMBL/GenBank/DDBJ whole genome shotgun (WGS) entry which is preliminary data.</text>
</comment>
<protein>
    <submittedName>
        <fullName evidence="2">Unnamed protein product</fullName>
    </submittedName>
</protein>